<keyword evidence="9" id="KW-1185">Reference proteome</keyword>
<keyword evidence="6 8" id="KW-0378">Hydrolase</keyword>
<accession>A0A915I017</accession>
<dbReference type="OMA" id="PSDCPWG"/>
<dbReference type="Proteomes" id="UP000887565">
    <property type="component" value="Unplaced"/>
</dbReference>
<dbReference type="InterPro" id="IPR000801">
    <property type="entry name" value="Esterase-like"/>
</dbReference>
<evidence type="ECO:0000313" key="9">
    <source>
        <dbReference type="Proteomes" id="UP000887565"/>
    </source>
</evidence>
<dbReference type="EC" id="3.1.2.12" evidence="3 8"/>
<evidence type="ECO:0000256" key="1">
    <source>
        <dbReference type="ARBA" id="ARBA00002608"/>
    </source>
</evidence>
<dbReference type="Pfam" id="PF00756">
    <property type="entry name" value="Esterase"/>
    <property type="match status" value="1"/>
</dbReference>
<evidence type="ECO:0000256" key="3">
    <source>
        <dbReference type="ARBA" id="ARBA00012479"/>
    </source>
</evidence>
<evidence type="ECO:0000256" key="4">
    <source>
        <dbReference type="ARBA" id="ARBA00016774"/>
    </source>
</evidence>
<feature type="active site" description="Charge relay system" evidence="7">
    <location>
        <position position="120"/>
    </location>
</feature>
<evidence type="ECO:0000313" key="10">
    <source>
        <dbReference type="WBParaSite" id="nRc.2.0.1.t07446-RA"/>
    </source>
</evidence>
<dbReference type="WBParaSite" id="nRc.2.0.1.t07446-RA">
    <property type="protein sequence ID" value="nRc.2.0.1.t07446-RA"/>
    <property type="gene ID" value="nRc.2.0.1.g07446"/>
</dbReference>
<evidence type="ECO:0000256" key="8">
    <source>
        <dbReference type="RuleBase" id="RU363068"/>
    </source>
</evidence>
<dbReference type="PANTHER" id="PTHR10061">
    <property type="entry name" value="S-FORMYLGLUTATHIONE HYDROLASE"/>
    <property type="match status" value="1"/>
</dbReference>
<evidence type="ECO:0000256" key="5">
    <source>
        <dbReference type="ARBA" id="ARBA00022487"/>
    </source>
</evidence>
<evidence type="ECO:0000256" key="6">
    <source>
        <dbReference type="ARBA" id="ARBA00022801"/>
    </source>
</evidence>
<name>A0A915I017_ROMCU</name>
<comment type="similarity">
    <text evidence="2 8">Belongs to the esterase D family.</text>
</comment>
<comment type="subcellular location">
    <subcellularLocation>
        <location evidence="8">Cytoplasm</location>
    </subcellularLocation>
</comment>
<comment type="catalytic activity">
    <reaction evidence="8">
        <text>S-formylglutathione + H2O = formate + glutathione + H(+)</text>
        <dbReference type="Rhea" id="RHEA:14961"/>
        <dbReference type="ChEBI" id="CHEBI:15377"/>
        <dbReference type="ChEBI" id="CHEBI:15378"/>
        <dbReference type="ChEBI" id="CHEBI:15740"/>
        <dbReference type="ChEBI" id="CHEBI:57688"/>
        <dbReference type="ChEBI" id="CHEBI:57925"/>
        <dbReference type="EC" id="3.1.2.12"/>
    </reaction>
</comment>
<dbReference type="GO" id="GO:0052689">
    <property type="term" value="F:carboxylic ester hydrolase activity"/>
    <property type="evidence" value="ECO:0007669"/>
    <property type="project" value="UniProtKB-KW"/>
</dbReference>
<evidence type="ECO:0000256" key="2">
    <source>
        <dbReference type="ARBA" id="ARBA00005622"/>
    </source>
</evidence>
<comment type="function">
    <text evidence="1 8">Serine hydrolase involved in the detoxification of formaldehyde.</text>
</comment>
<dbReference type="GO" id="GO:0005829">
    <property type="term" value="C:cytosol"/>
    <property type="evidence" value="ECO:0007669"/>
    <property type="project" value="TreeGrafter"/>
</dbReference>
<dbReference type="SUPFAM" id="SSF53474">
    <property type="entry name" value="alpha/beta-Hydrolases"/>
    <property type="match status" value="1"/>
</dbReference>
<dbReference type="GO" id="GO:0018738">
    <property type="term" value="F:S-formylglutathione hydrolase activity"/>
    <property type="evidence" value="ECO:0007669"/>
    <property type="project" value="UniProtKB-EC"/>
</dbReference>
<keyword evidence="5 8" id="KW-0719">Serine esterase</keyword>
<keyword evidence="8" id="KW-0963">Cytoplasm</keyword>
<evidence type="ECO:0000256" key="7">
    <source>
        <dbReference type="PIRSR" id="PIRSR614186-1"/>
    </source>
</evidence>
<dbReference type="AlphaFoldDB" id="A0A915I017"/>
<dbReference type="InterPro" id="IPR029058">
    <property type="entry name" value="AB_hydrolase_fold"/>
</dbReference>
<feature type="active site" description="Charge relay system" evidence="7">
    <location>
        <position position="197"/>
    </location>
</feature>
<dbReference type="NCBIfam" id="TIGR02821">
    <property type="entry name" value="fghA_ester_D"/>
    <property type="match status" value="1"/>
</dbReference>
<feature type="active site" description="Charge relay system" evidence="7">
    <location>
        <position position="233"/>
    </location>
</feature>
<dbReference type="Gene3D" id="3.40.50.1820">
    <property type="entry name" value="alpha/beta hydrolase"/>
    <property type="match status" value="1"/>
</dbReference>
<dbReference type="InterPro" id="IPR014186">
    <property type="entry name" value="S-formylglutathione_hydrol"/>
</dbReference>
<organism evidence="9 10">
    <name type="scientific">Romanomermis culicivorax</name>
    <name type="common">Nematode worm</name>
    <dbReference type="NCBI Taxonomy" id="13658"/>
    <lineage>
        <taxon>Eukaryota</taxon>
        <taxon>Metazoa</taxon>
        <taxon>Ecdysozoa</taxon>
        <taxon>Nematoda</taxon>
        <taxon>Enoplea</taxon>
        <taxon>Dorylaimia</taxon>
        <taxon>Mermithida</taxon>
        <taxon>Mermithoidea</taxon>
        <taxon>Mermithidae</taxon>
        <taxon>Romanomermis</taxon>
    </lineage>
</organism>
<dbReference type="PANTHER" id="PTHR10061:SF0">
    <property type="entry name" value="S-FORMYLGLUTATHIONE HYDROLASE"/>
    <property type="match status" value="1"/>
</dbReference>
<protein>
    <recommendedName>
        <fullName evidence="4 8">S-formylglutathione hydrolase</fullName>
        <ecNumber evidence="3 8">3.1.2.12</ecNumber>
    </recommendedName>
</protein>
<sequence length="256" mass="28997">MKFGIYLPEGATDKESPKKFPILFYLSGLTCTEENFIVKSGFQRYASQYGFIVVNPDTSPRGCNIEGESESWDFGVGAGFYVDAVVEKWSKNFRMYSYVCEEMTSCRQVPVVNCFCHFYSMGGHGALMCALKNPSIFRSVSAFAPISNPVNCLWGQKAFKGYLGDDPLKWCSYDSCRLAETYEGPNLNILIDQGDGDKFYVEKQLLPENFVEACSLKKEKLKCNLRLQKGYDHSYYFISTFIGDHFAHHVENLAAQ</sequence>
<reference evidence="10" key="1">
    <citation type="submission" date="2022-11" db="UniProtKB">
        <authorList>
            <consortium name="WormBaseParasite"/>
        </authorList>
    </citation>
    <scope>IDENTIFICATION</scope>
</reference>
<dbReference type="GO" id="GO:0046294">
    <property type="term" value="P:formaldehyde catabolic process"/>
    <property type="evidence" value="ECO:0007669"/>
    <property type="project" value="InterPro"/>
</dbReference>
<proteinExistence type="inferred from homology"/>